<dbReference type="AlphaFoldDB" id="A0A0A9AKN0"/>
<organism evidence="1">
    <name type="scientific">Arundo donax</name>
    <name type="common">Giant reed</name>
    <name type="synonym">Donax arundinaceus</name>
    <dbReference type="NCBI Taxonomy" id="35708"/>
    <lineage>
        <taxon>Eukaryota</taxon>
        <taxon>Viridiplantae</taxon>
        <taxon>Streptophyta</taxon>
        <taxon>Embryophyta</taxon>
        <taxon>Tracheophyta</taxon>
        <taxon>Spermatophyta</taxon>
        <taxon>Magnoliopsida</taxon>
        <taxon>Liliopsida</taxon>
        <taxon>Poales</taxon>
        <taxon>Poaceae</taxon>
        <taxon>PACMAD clade</taxon>
        <taxon>Arundinoideae</taxon>
        <taxon>Arundineae</taxon>
        <taxon>Arundo</taxon>
    </lineage>
</organism>
<evidence type="ECO:0000313" key="1">
    <source>
        <dbReference type="EMBL" id="JAD50438.1"/>
    </source>
</evidence>
<reference evidence="1" key="1">
    <citation type="submission" date="2014-09" db="EMBL/GenBank/DDBJ databases">
        <authorList>
            <person name="Magalhaes I.L.F."/>
            <person name="Oliveira U."/>
            <person name="Santos F.R."/>
            <person name="Vidigal T.H.D.A."/>
            <person name="Brescovit A.D."/>
            <person name="Santos A.J."/>
        </authorList>
    </citation>
    <scope>NUCLEOTIDE SEQUENCE</scope>
    <source>
        <tissue evidence="1">Shoot tissue taken approximately 20 cm above the soil surface</tissue>
    </source>
</reference>
<proteinExistence type="predicted"/>
<name>A0A0A9AKN0_ARUDO</name>
<sequence length="37" mass="4111">MRHLNYLVLLVKLKIYSSAGSSYGVLYAVSTVSASRY</sequence>
<protein>
    <submittedName>
        <fullName evidence="1">Uncharacterized protein</fullName>
    </submittedName>
</protein>
<accession>A0A0A9AKN0</accession>
<reference evidence="1" key="2">
    <citation type="journal article" date="2015" name="Data Brief">
        <title>Shoot transcriptome of the giant reed, Arundo donax.</title>
        <authorList>
            <person name="Barrero R.A."/>
            <person name="Guerrero F.D."/>
            <person name="Moolhuijzen P."/>
            <person name="Goolsby J.A."/>
            <person name="Tidwell J."/>
            <person name="Bellgard S.E."/>
            <person name="Bellgard M.I."/>
        </authorList>
    </citation>
    <scope>NUCLEOTIDE SEQUENCE</scope>
    <source>
        <tissue evidence="1">Shoot tissue taken approximately 20 cm above the soil surface</tissue>
    </source>
</reference>
<dbReference type="EMBL" id="GBRH01247457">
    <property type="protein sequence ID" value="JAD50438.1"/>
    <property type="molecule type" value="Transcribed_RNA"/>
</dbReference>